<comment type="caution">
    <text evidence="10">The sequence shown here is derived from an EMBL/GenBank/DDBJ whole genome shotgun (WGS) entry which is preliminary data.</text>
</comment>
<evidence type="ECO:0000256" key="4">
    <source>
        <dbReference type="ARBA" id="ARBA00022827"/>
    </source>
</evidence>
<dbReference type="EMBL" id="VJYJ02001786">
    <property type="protein sequence ID" value="MQS10637.1"/>
    <property type="molecule type" value="Genomic_DNA"/>
</dbReference>
<keyword evidence="5" id="KW-0560">Oxidoreductase</keyword>
<gene>
    <name evidence="10" type="ORF">FNX48_026790</name>
</gene>
<dbReference type="PROSITE" id="PS00076">
    <property type="entry name" value="PYRIDINE_REDOX_1"/>
    <property type="match status" value="1"/>
</dbReference>
<dbReference type="GO" id="GO:0004148">
    <property type="term" value="F:dihydrolipoyl dehydrogenase (NADH) activity"/>
    <property type="evidence" value="ECO:0007669"/>
    <property type="project" value="TreeGrafter"/>
</dbReference>
<sequence length="132" mass="13007">VLDTEGAAEAPAKAAAPAPAAPASKPPVTPSHRAPAEPAAPKPALSSGKPADIECEMVVLGSGPGGYTAAFRAADVGLDTVLVERYASLGGVCLNVGCIPSKALLHAAAVIDEVAHAGDFGVEFGKPTITLD</sequence>
<feature type="non-terminal residue" evidence="10">
    <location>
        <position position="132"/>
    </location>
</feature>
<feature type="region of interest" description="Disordered" evidence="8">
    <location>
        <begin position="1"/>
        <end position="48"/>
    </location>
</feature>
<dbReference type="GO" id="GO:0050660">
    <property type="term" value="F:flavin adenine dinucleotide binding"/>
    <property type="evidence" value="ECO:0007669"/>
    <property type="project" value="TreeGrafter"/>
</dbReference>
<evidence type="ECO:0000256" key="2">
    <source>
        <dbReference type="ARBA" id="ARBA00007532"/>
    </source>
</evidence>
<dbReference type="InterPro" id="IPR012999">
    <property type="entry name" value="Pyr_OxRdtase_I_AS"/>
</dbReference>
<organism evidence="10">
    <name type="scientific">Streptomyces alkaliphilus</name>
    <dbReference type="NCBI Taxonomy" id="1472722"/>
    <lineage>
        <taxon>Bacteria</taxon>
        <taxon>Bacillati</taxon>
        <taxon>Actinomycetota</taxon>
        <taxon>Actinomycetes</taxon>
        <taxon>Kitasatosporales</taxon>
        <taxon>Streptomycetaceae</taxon>
        <taxon>Streptomyces</taxon>
    </lineage>
</organism>
<dbReference type="InterPro" id="IPR036188">
    <property type="entry name" value="FAD/NAD-bd_sf"/>
</dbReference>
<dbReference type="GO" id="GO:0006103">
    <property type="term" value="P:2-oxoglutarate metabolic process"/>
    <property type="evidence" value="ECO:0007669"/>
    <property type="project" value="TreeGrafter"/>
</dbReference>
<keyword evidence="3" id="KW-0285">Flavoprotein</keyword>
<keyword evidence="6" id="KW-1015">Disulfide bond</keyword>
<dbReference type="PANTHER" id="PTHR22912">
    <property type="entry name" value="DISULFIDE OXIDOREDUCTASE"/>
    <property type="match status" value="1"/>
</dbReference>
<dbReference type="Proteomes" id="UP000315516">
    <property type="component" value="Unassembled WGS sequence"/>
</dbReference>
<evidence type="ECO:0000256" key="8">
    <source>
        <dbReference type="SAM" id="MobiDB-lite"/>
    </source>
</evidence>
<evidence type="ECO:0000256" key="7">
    <source>
        <dbReference type="ARBA" id="ARBA00023284"/>
    </source>
</evidence>
<accession>A0A646IKB1</accession>
<comment type="similarity">
    <text evidence="2">Belongs to the class-I pyridine nucleotide-disulfide oxidoreductase family.</text>
</comment>
<feature type="compositionally biased region" description="Low complexity" evidence="8">
    <location>
        <begin position="7"/>
        <end position="23"/>
    </location>
</feature>
<dbReference type="OrthoDB" id="9800167at2"/>
<keyword evidence="7" id="KW-0676">Redox-active center</keyword>
<name>A0A646IKB1_9ACTN</name>
<evidence type="ECO:0000256" key="1">
    <source>
        <dbReference type="ARBA" id="ARBA00001974"/>
    </source>
</evidence>
<protein>
    <submittedName>
        <fullName evidence="10">FAD-dependent oxidoreductase</fullName>
    </submittedName>
</protein>
<evidence type="ECO:0000256" key="3">
    <source>
        <dbReference type="ARBA" id="ARBA00022630"/>
    </source>
</evidence>
<feature type="non-terminal residue" evidence="10">
    <location>
        <position position="1"/>
    </location>
</feature>
<evidence type="ECO:0000313" key="10">
    <source>
        <dbReference type="EMBL" id="MQS10637.1"/>
    </source>
</evidence>
<dbReference type="Pfam" id="PF07992">
    <property type="entry name" value="Pyr_redox_2"/>
    <property type="match status" value="1"/>
</dbReference>
<dbReference type="PRINTS" id="PR00411">
    <property type="entry name" value="PNDRDTASEI"/>
</dbReference>
<feature type="domain" description="FAD/NAD(P)-binding" evidence="9">
    <location>
        <begin position="57"/>
        <end position="115"/>
    </location>
</feature>
<evidence type="ECO:0000256" key="5">
    <source>
        <dbReference type="ARBA" id="ARBA00023002"/>
    </source>
</evidence>
<dbReference type="Gene3D" id="3.50.50.60">
    <property type="entry name" value="FAD/NAD(P)-binding domain"/>
    <property type="match status" value="1"/>
</dbReference>
<dbReference type="SUPFAM" id="SSF51905">
    <property type="entry name" value="FAD/NAD(P)-binding domain"/>
    <property type="match status" value="1"/>
</dbReference>
<keyword evidence="4" id="KW-0274">FAD</keyword>
<evidence type="ECO:0000256" key="6">
    <source>
        <dbReference type="ARBA" id="ARBA00023157"/>
    </source>
</evidence>
<evidence type="ECO:0000259" key="9">
    <source>
        <dbReference type="Pfam" id="PF07992"/>
    </source>
</evidence>
<dbReference type="InterPro" id="IPR023753">
    <property type="entry name" value="FAD/NAD-binding_dom"/>
</dbReference>
<dbReference type="PANTHER" id="PTHR22912:SF160">
    <property type="entry name" value="DIHYDROLIPOYL DEHYDROGENASE"/>
    <property type="match status" value="1"/>
</dbReference>
<proteinExistence type="inferred from homology"/>
<dbReference type="InterPro" id="IPR050151">
    <property type="entry name" value="Class-I_Pyr_Nuc-Dis_Oxidored"/>
</dbReference>
<comment type="cofactor">
    <cofactor evidence="1">
        <name>FAD</name>
        <dbReference type="ChEBI" id="CHEBI:57692"/>
    </cofactor>
</comment>
<reference evidence="10" key="1">
    <citation type="submission" date="2019-10" db="EMBL/GenBank/DDBJ databases">
        <title>Streptomyces sp. nov., a novel actinobacterium isolated from alkaline environment.</title>
        <authorList>
            <person name="Golinska P."/>
        </authorList>
    </citation>
    <scope>NUCLEOTIDE SEQUENCE</scope>
    <source>
        <strain evidence="10">IF17</strain>
    </source>
</reference>
<dbReference type="AlphaFoldDB" id="A0A646IKB1"/>